<sequence>MAFPSAALSPRSAVTLRVAAALVGGYGLANLTVLACRLLPLAGQDGARLGAMLAFMVFALVPVWVFSIRSPARMAAGLVLPAAALVLLLWFFGGLS</sequence>
<evidence type="ECO:0000313" key="3">
    <source>
        <dbReference type="Proteomes" id="UP000199093"/>
    </source>
</evidence>
<organism evidence="2 3">
    <name type="scientific">Salipiger marinus</name>
    <dbReference type="NCBI Taxonomy" id="555512"/>
    <lineage>
        <taxon>Bacteria</taxon>
        <taxon>Pseudomonadati</taxon>
        <taxon>Pseudomonadota</taxon>
        <taxon>Alphaproteobacteria</taxon>
        <taxon>Rhodobacterales</taxon>
        <taxon>Roseobacteraceae</taxon>
        <taxon>Salipiger</taxon>
    </lineage>
</organism>
<feature type="transmembrane region" description="Helical" evidence="1">
    <location>
        <begin position="18"/>
        <end position="39"/>
    </location>
</feature>
<protein>
    <recommendedName>
        <fullName evidence="4">DUF3649 domain-containing protein</fullName>
    </recommendedName>
</protein>
<dbReference type="Proteomes" id="UP000199093">
    <property type="component" value="Unassembled WGS sequence"/>
</dbReference>
<dbReference type="RefSeq" id="WP_131821794.1">
    <property type="nucleotide sequence ID" value="NZ_FNEJ01000004.1"/>
</dbReference>
<reference evidence="2 3" key="1">
    <citation type="submission" date="2016-10" db="EMBL/GenBank/DDBJ databases">
        <authorList>
            <person name="de Groot N.N."/>
        </authorList>
    </citation>
    <scope>NUCLEOTIDE SEQUENCE [LARGE SCALE GENOMIC DNA]</scope>
    <source>
        <strain evidence="2 3">DSM 26424</strain>
    </source>
</reference>
<evidence type="ECO:0000256" key="1">
    <source>
        <dbReference type="SAM" id="Phobius"/>
    </source>
</evidence>
<accession>A0A1G8KHM7</accession>
<feature type="transmembrane region" description="Helical" evidence="1">
    <location>
        <begin position="51"/>
        <end position="68"/>
    </location>
</feature>
<keyword evidence="1" id="KW-0812">Transmembrane</keyword>
<evidence type="ECO:0008006" key="4">
    <source>
        <dbReference type="Google" id="ProtNLM"/>
    </source>
</evidence>
<dbReference type="STRING" id="555512.SAMN04487993_1004272"/>
<feature type="transmembrane region" description="Helical" evidence="1">
    <location>
        <begin position="74"/>
        <end position="95"/>
    </location>
</feature>
<dbReference type="OrthoDB" id="1362817at28211"/>
<proteinExistence type="predicted"/>
<dbReference type="EMBL" id="FNEJ01000004">
    <property type="protein sequence ID" value="SDI42973.1"/>
    <property type="molecule type" value="Genomic_DNA"/>
</dbReference>
<evidence type="ECO:0000313" key="2">
    <source>
        <dbReference type="EMBL" id="SDI42973.1"/>
    </source>
</evidence>
<name>A0A1G8KHM7_9RHOB</name>
<keyword evidence="1" id="KW-0472">Membrane</keyword>
<gene>
    <name evidence="2" type="ORF">SAMN04487993_1004272</name>
</gene>
<keyword evidence="1" id="KW-1133">Transmembrane helix</keyword>
<dbReference type="AlphaFoldDB" id="A0A1G8KHM7"/>
<keyword evidence="3" id="KW-1185">Reference proteome</keyword>